<gene>
    <name evidence="6" type="primary">ispZ</name>
    <name evidence="5" type="synonym">yciB</name>
    <name evidence="6" type="ORF">ACFQ00_13965</name>
</gene>
<comment type="subcellular location">
    <subcellularLocation>
        <location evidence="5">Cell inner membrane</location>
        <topology evidence="5">Multi-pass membrane protein</topology>
    </subcellularLocation>
</comment>
<comment type="caution">
    <text evidence="6">The sequence shown here is derived from an EMBL/GenBank/DDBJ whole genome shotgun (WGS) entry which is preliminary data.</text>
</comment>
<sequence>MAEDKTAASKSGGSGLRMALDFGPLLVFFAVNSLAPGDDVNQAVWATAAFMIATAIAMVVSKVKTGRIGPMQWFTGIVVAVFGGMTIYLRDESFFQIKTTIIYAMFAAILFFGLLTGRPLLKLVMESGFPEMDDHGWKKLTRNWAFFFLAMAILNEGLRAYLTFDQWVAFKVWGVLVISMIFAASQAPILMKHGKDGSAD</sequence>
<feature type="transmembrane region" description="Helical" evidence="5">
    <location>
        <begin position="43"/>
        <end position="61"/>
    </location>
</feature>
<dbReference type="EMBL" id="JBHTIK010000010">
    <property type="protein sequence ID" value="MFD0849437.1"/>
    <property type="molecule type" value="Genomic_DNA"/>
</dbReference>
<keyword evidence="5" id="KW-0997">Cell inner membrane</keyword>
<keyword evidence="3 5" id="KW-1133">Transmembrane helix</keyword>
<evidence type="ECO:0000313" key="6">
    <source>
        <dbReference type="EMBL" id="MFD0849437.1"/>
    </source>
</evidence>
<protein>
    <recommendedName>
        <fullName evidence="5">Inner membrane-spanning protein YciB</fullName>
    </recommendedName>
</protein>
<feature type="transmembrane region" description="Helical" evidence="5">
    <location>
        <begin position="18"/>
        <end position="37"/>
    </location>
</feature>
<keyword evidence="2 5" id="KW-0812">Transmembrane</keyword>
<dbReference type="Pfam" id="PF04279">
    <property type="entry name" value="IspA"/>
    <property type="match status" value="1"/>
</dbReference>
<dbReference type="RefSeq" id="WP_381492024.1">
    <property type="nucleotide sequence ID" value="NZ_JBHTIK010000010.1"/>
</dbReference>
<keyword evidence="7" id="KW-1185">Reference proteome</keyword>
<name>A0ABW3C7F7_SPHXN</name>
<comment type="function">
    <text evidence="5">Plays a role in cell envelope biogenesis, maintenance of cell envelope integrity and membrane homeostasis.</text>
</comment>
<reference evidence="7" key="1">
    <citation type="journal article" date="2019" name="Int. J. Syst. Evol. Microbiol.">
        <title>The Global Catalogue of Microorganisms (GCM) 10K type strain sequencing project: providing services to taxonomists for standard genome sequencing and annotation.</title>
        <authorList>
            <consortium name="The Broad Institute Genomics Platform"/>
            <consortium name="The Broad Institute Genome Sequencing Center for Infectious Disease"/>
            <person name="Wu L."/>
            <person name="Ma J."/>
        </authorList>
    </citation>
    <scope>NUCLEOTIDE SEQUENCE [LARGE SCALE GENOMIC DNA]</scope>
    <source>
        <strain evidence="7">CCUG 52537</strain>
    </source>
</reference>
<keyword evidence="1 5" id="KW-1003">Cell membrane</keyword>
<accession>A0ABW3C7F7</accession>
<comment type="similarity">
    <text evidence="5">Belongs to the YciB family.</text>
</comment>
<dbReference type="NCBIfam" id="TIGR00997">
    <property type="entry name" value="ispZ"/>
    <property type="match status" value="1"/>
</dbReference>
<organism evidence="6 7">
    <name type="scientific">Sphingosinicella xenopeptidilytica</name>
    <dbReference type="NCBI Taxonomy" id="364098"/>
    <lineage>
        <taxon>Bacteria</taxon>
        <taxon>Pseudomonadati</taxon>
        <taxon>Pseudomonadota</taxon>
        <taxon>Alphaproteobacteria</taxon>
        <taxon>Sphingomonadales</taxon>
        <taxon>Sphingosinicellaceae</taxon>
        <taxon>Sphingosinicella</taxon>
    </lineage>
</organism>
<evidence type="ECO:0000256" key="4">
    <source>
        <dbReference type="ARBA" id="ARBA00023136"/>
    </source>
</evidence>
<dbReference type="HAMAP" id="MF_00189">
    <property type="entry name" value="YciB"/>
    <property type="match status" value="1"/>
</dbReference>
<feature type="transmembrane region" description="Helical" evidence="5">
    <location>
        <begin position="73"/>
        <end position="89"/>
    </location>
</feature>
<evidence type="ECO:0000256" key="1">
    <source>
        <dbReference type="ARBA" id="ARBA00022475"/>
    </source>
</evidence>
<dbReference type="Proteomes" id="UP001597124">
    <property type="component" value="Unassembled WGS sequence"/>
</dbReference>
<dbReference type="InterPro" id="IPR006008">
    <property type="entry name" value="YciB"/>
</dbReference>
<evidence type="ECO:0000256" key="5">
    <source>
        <dbReference type="HAMAP-Rule" id="MF_00189"/>
    </source>
</evidence>
<proteinExistence type="inferred from homology"/>
<feature type="transmembrane region" description="Helical" evidence="5">
    <location>
        <begin position="168"/>
        <end position="185"/>
    </location>
</feature>
<dbReference type="PANTHER" id="PTHR36917:SF1">
    <property type="entry name" value="INNER MEMBRANE-SPANNING PROTEIN YCIB"/>
    <property type="match status" value="1"/>
</dbReference>
<evidence type="ECO:0000313" key="7">
    <source>
        <dbReference type="Proteomes" id="UP001597124"/>
    </source>
</evidence>
<evidence type="ECO:0000256" key="3">
    <source>
        <dbReference type="ARBA" id="ARBA00022989"/>
    </source>
</evidence>
<evidence type="ECO:0000256" key="2">
    <source>
        <dbReference type="ARBA" id="ARBA00022692"/>
    </source>
</evidence>
<dbReference type="PANTHER" id="PTHR36917">
    <property type="entry name" value="INTRACELLULAR SEPTATION PROTEIN A-RELATED"/>
    <property type="match status" value="1"/>
</dbReference>
<feature type="transmembrane region" description="Helical" evidence="5">
    <location>
        <begin position="142"/>
        <end position="162"/>
    </location>
</feature>
<feature type="transmembrane region" description="Helical" evidence="5">
    <location>
        <begin position="101"/>
        <end position="121"/>
    </location>
</feature>
<keyword evidence="4 5" id="KW-0472">Membrane</keyword>